<dbReference type="AlphaFoldDB" id="A0A1A8W376"/>
<dbReference type="EMBL" id="FLQV01000631">
    <property type="protein sequence ID" value="SBS96848.1"/>
    <property type="molecule type" value="Genomic_DNA"/>
</dbReference>
<gene>
    <name evidence="3" type="ORF">POVCU1_034240</name>
    <name evidence="2" type="ORF">POVCU2_0037130</name>
</gene>
<reference evidence="4 5" key="1">
    <citation type="submission" date="2016-05" db="EMBL/GenBank/DDBJ databases">
        <authorList>
            <person name="Naeem Raeece"/>
        </authorList>
    </citation>
    <scope>NUCLEOTIDE SEQUENCE [LARGE SCALE GENOMIC DNA]</scope>
</reference>
<proteinExistence type="predicted"/>
<evidence type="ECO:0000313" key="5">
    <source>
        <dbReference type="Proteomes" id="UP000078560"/>
    </source>
</evidence>
<organism evidence="2 5">
    <name type="scientific">Plasmodium ovale curtisi</name>
    <dbReference type="NCBI Taxonomy" id="864141"/>
    <lineage>
        <taxon>Eukaryota</taxon>
        <taxon>Sar</taxon>
        <taxon>Alveolata</taxon>
        <taxon>Apicomplexa</taxon>
        <taxon>Aconoidasida</taxon>
        <taxon>Haemosporida</taxon>
        <taxon>Plasmodiidae</taxon>
        <taxon>Plasmodium</taxon>
        <taxon>Plasmodium (Plasmodium)</taxon>
    </lineage>
</organism>
<protein>
    <submittedName>
        <fullName evidence="2">Uncharacterized protein</fullName>
    </submittedName>
</protein>
<dbReference type="EMBL" id="FLQU01000493">
    <property type="protein sequence ID" value="SBS86430.1"/>
    <property type="molecule type" value="Genomic_DNA"/>
</dbReference>
<evidence type="ECO:0000313" key="4">
    <source>
        <dbReference type="Proteomes" id="UP000078546"/>
    </source>
</evidence>
<accession>A0A1A8W376</accession>
<sequence length="85" mass="10022">MKIFLEHIAVDLFNITTWKKCADGILTVNLFFVFVKLEAEQTLERKKRKYNMRTNDKRGEMKNRGVNTGDATRWDAQFNSSHLIK</sequence>
<evidence type="ECO:0000313" key="2">
    <source>
        <dbReference type="EMBL" id="SBS86430.1"/>
    </source>
</evidence>
<dbReference type="Proteomes" id="UP000078560">
    <property type="component" value="Unassembled WGS sequence"/>
</dbReference>
<evidence type="ECO:0000313" key="3">
    <source>
        <dbReference type="EMBL" id="SBS96848.1"/>
    </source>
</evidence>
<feature type="region of interest" description="Disordered" evidence="1">
    <location>
        <begin position="50"/>
        <end position="85"/>
    </location>
</feature>
<name>A0A1A8W376_PLAOA</name>
<feature type="compositionally biased region" description="Basic and acidic residues" evidence="1">
    <location>
        <begin position="54"/>
        <end position="63"/>
    </location>
</feature>
<reference evidence="2" key="2">
    <citation type="submission" date="2016-05" db="EMBL/GenBank/DDBJ databases">
        <authorList>
            <person name="Lavstsen T."/>
            <person name="Jespersen J.S."/>
        </authorList>
    </citation>
    <scope>NUCLEOTIDE SEQUENCE [LARGE SCALE GENOMIC DNA]</scope>
</reference>
<evidence type="ECO:0000256" key="1">
    <source>
        <dbReference type="SAM" id="MobiDB-lite"/>
    </source>
</evidence>
<dbReference type="Proteomes" id="UP000078546">
    <property type="component" value="Unassembled WGS sequence"/>
</dbReference>